<evidence type="ECO:0000313" key="5">
    <source>
        <dbReference type="Proteomes" id="UP000319663"/>
    </source>
</evidence>
<gene>
    <name evidence="4" type="ORF">MPDQ_003952</name>
</gene>
<keyword evidence="2" id="KW-0812">Transmembrane</keyword>
<feature type="compositionally biased region" description="Acidic residues" evidence="1">
    <location>
        <begin position="301"/>
        <end position="316"/>
    </location>
</feature>
<dbReference type="Gene3D" id="3.40.630.30">
    <property type="match status" value="1"/>
</dbReference>
<organism evidence="4 5">
    <name type="scientific">Monascus purpureus</name>
    <name type="common">Red mold</name>
    <name type="synonym">Monascus anka</name>
    <dbReference type="NCBI Taxonomy" id="5098"/>
    <lineage>
        <taxon>Eukaryota</taxon>
        <taxon>Fungi</taxon>
        <taxon>Dikarya</taxon>
        <taxon>Ascomycota</taxon>
        <taxon>Pezizomycotina</taxon>
        <taxon>Eurotiomycetes</taxon>
        <taxon>Eurotiomycetidae</taxon>
        <taxon>Eurotiales</taxon>
        <taxon>Aspergillaceae</taxon>
        <taxon>Monascus</taxon>
    </lineage>
</organism>
<keyword evidence="5" id="KW-1185">Reference proteome</keyword>
<dbReference type="EMBL" id="VIFY01000025">
    <property type="protein sequence ID" value="TQB74921.1"/>
    <property type="molecule type" value="Genomic_DNA"/>
</dbReference>
<comment type="caution">
    <text evidence="4">The sequence shown here is derived from an EMBL/GenBank/DDBJ whole genome shotgun (WGS) entry which is preliminary data.</text>
</comment>
<accession>A0A507QYU3</accession>
<dbReference type="SUPFAM" id="SSF55729">
    <property type="entry name" value="Acyl-CoA N-acyltransferases (Nat)"/>
    <property type="match status" value="1"/>
</dbReference>
<feature type="domain" description="N-acetyltransferase" evidence="3">
    <location>
        <begin position="108"/>
        <end position="265"/>
    </location>
</feature>
<feature type="compositionally biased region" description="Basic and acidic residues" evidence="1">
    <location>
        <begin position="317"/>
        <end position="326"/>
    </location>
</feature>
<feature type="transmembrane region" description="Helical" evidence="2">
    <location>
        <begin position="96"/>
        <end position="114"/>
    </location>
</feature>
<sequence length="440" mass="48974">MTELKTSQRKRMEPNIKNTNRMATDGPKLAIYQATSEEDLIASLHLIADSVAQQRQLAARAIISHPLSWTIIAILLAIICKILHKDGNLGDWTMIGTTWAGCIMAGLVGVRYVVSGYLDAAERTGTWAWLYGDDESGKTENLDMVIVTKFGDAVIGTVVLRATPLPSVLPDESRHGARNDTQRKILAKIRACTVDYRYRRHGLGTWLLEHAVMVCVERGWEGPVYDEGHANSLRLLPGMFNGEFEEGEKLFRGALERVVARKGMPSIKLGILRRRGDVLGSSGRRDWLDVCLILEIESNEDNDVDGDGDGEDDGEEGWDKMLHRGPDVQPSPRPMKTIHPGHMRFSYSGTTWRLERVEHGKPRDLDKNHEARSRKWDSATGVASTTSTVRSEDRRRECFYAAKAEHVSPKSTVQGQSSTLAHHSTDGKLFTGIDIGYGCK</sequence>
<evidence type="ECO:0000256" key="1">
    <source>
        <dbReference type="SAM" id="MobiDB-lite"/>
    </source>
</evidence>
<dbReference type="PROSITE" id="PS51186">
    <property type="entry name" value="GNAT"/>
    <property type="match status" value="1"/>
</dbReference>
<proteinExistence type="predicted"/>
<keyword evidence="2" id="KW-0472">Membrane</keyword>
<dbReference type="AlphaFoldDB" id="A0A507QYU3"/>
<feature type="region of interest" description="Disordered" evidence="1">
    <location>
        <begin position="301"/>
        <end position="342"/>
    </location>
</feature>
<reference evidence="4 5" key="1">
    <citation type="submission" date="2019-06" db="EMBL/GenBank/DDBJ databases">
        <title>Wine fermentation using esterase from Monascus purpureus.</title>
        <authorList>
            <person name="Geng C."/>
            <person name="Zhang Y."/>
        </authorList>
    </citation>
    <scope>NUCLEOTIDE SEQUENCE [LARGE SCALE GENOMIC DNA]</scope>
    <source>
        <strain evidence="4">HQ1</strain>
    </source>
</reference>
<dbReference type="Proteomes" id="UP000319663">
    <property type="component" value="Unassembled WGS sequence"/>
</dbReference>
<feature type="transmembrane region" description="Helical" evidence="2">
    <location>
        <begin position="62"/>
        <end position="84"/>
    </location>
</feature>
<evidence type="ECO:0000259" key="3">
    <source>
        <dbReference type="PROSITE" id="PS51186"/>
    </source>
</evidence>
<keyword evidence="2" id="KW-1133">Transmembrane helix</keyword>
<dbReference type="Pfam" id="PF00583">
    <property type="entry name" value="Acetyltransf_1"/>
    <property type="match status" value="1"/>
</dbReference>
<dbReference type="GO" id="GO:0016747">
    <property type="term" value="F:acyltransferase activity, transferring groups other than amino-acyl groups"/>
    <property type="evidence" value="ECO:0007669"/>
    <property type="project" value="InterPro"/>
</dbReference>
<dbReference type="InterPro" id="IPR000182">
    <property type="entry name" value="GNAT_dom"/>
</dbReference>
<dbReference type="InterPro" id="IPR016181">
    <property type="entry name" value="Acyl_CoA_acyltransferase"/>
</dbReference>
<protein>
    <recommendedName>
        <fullName evidence="3">N-acetyltransferase domain-containing protein</fullName>
    </recommendedName>
</protein>
<evidence type="ECO:0000313" key="4">
    <source>
        <dbReference type="EMBL" id="TQB74921.1"/>
    </source>
</evidence>
<name>A0A507QYU3_MONPU</name>
<evidence type="ECO:0000256" key="2">
    <source>
        <dbReference type="SAM" id="Phobius"/>
    </source>
</evidence>